<comment type="caution">
    <text evidence="1">The sequence shown here is derived from an EMBL/GenBank/DDBJ whole genome shotgun (WGS) entry which is preliminary data.</text>
</comment>
<proteinExistence type="predicted"/>
<reference evidence="1 2" key="1">
    <citation type="journal article" date="2018" name="Evol. Lett.">
        <title>Horizontal gene cluster transfer increased hallucinogenic mushroom diversity.</title>
        <authorList>
            <person name="Reynolds H.T."/>
            <person name="Vijayakumar V."/>
            <person name="Gluck-Thaler E."/>
            <person name="Korotkin H.B."/>
            <person name="Matheny P.B."/>
            <person name="Slot J.C."/>
        </authorList>
    </citation>
    <scope>NUCLEOTIDE SEQUENCE [LARGE SCALE GENOMIC DNA]</scope>
    <source>
        <strain evidence="1 2">2629</strain>
    </source>
</reference>
<dbReference type="EMBL" id="NHTK01005892">
    <property type="protein sequence ID" value="PPQ71957.1"/>
    <property type="molecule type" value="Genomic_DNA"/>
</dbReference>
<organism evidence="1 2">
    <name type="scientific">Panaeolus cyanescens</name>
    <dbReference type="NCBI Taxonomy" id="181874"/>
    <lineage>
        <taxon>Eukaryota</taxon>
        <taxon>Fungi</taxon>
        <taxon>Dikarya</taxon>
        <taxon>Basidiomycota</taxon>
        <taxon>Agaricomycotina</taxon>
        <taxon>Agaricomycetes</taxon>
        <taxon>Agaricomycetidae</taxon>
        <taxon>Agaricales</taxon>
        <taxon>Agaricineae</taxon>
        <taxon>Galeropsidaceae</taxon>
        <taxon>Panaeolus</taxon>
    </lineage>
</organism>
<evidence type="ECO:0000313" key="2">
    <source>
        <dbReference type="Proteomes" id="UP000284842"/>
    </source>
</evidence>
<evidence type="ECO:0000313" key="1">
    <source>
        <dbReference type="EMBL" id="PPQ71957.1"/>
    </source>
</evidence>
<protein>
    <submittedName>
        <fullName evidence="1">Uncharacterized protein</fullName>
    </submittedName>
</protein>
<name>A0A409W0B3_9AGAR</name>
<accession>A0A409W0B3</accession>
<gene>
    <name evidence="1" type="ORF">CVT24_007922</name>
</gene>
<dbReference type="AlphaFoldDB" id="A0A409W0B3"/>
<sequence>MESDEAQQQQLIPKTKKKFYSYKVKGVKYIGEAVSKKTVSGDSWALKLRFADESEALIPYNELKREPEERRKLLPFTILVSRFFTRFAIFSLKFLTIKRKSTVMKSRYGSEECLIPKKGPRYSFMVQNVKYVGQYVGQGNCGSHVIVLQFADGSESKRLFKDLTREKDTADLSWCGPGGYQ</sequence>
<keyword evidence="2" id="KW-1185">Reference proteome</keyword>
<dbReference type="Proteomes" id="UP000284842">
    <property type="component" value="Unassembled WGS sequence"/>
</dbReference>
<dbReference type="InParanoid" id="A0A409W0B3"/>